<dbReference type="AlphaFoldDB" id="A0A5J4LIT7"/>
<evidence type="ECO:0000313" key="5">
    <source>
        <dbReference type="Proteomes" id="UP000325598"/>
    </source>
</evidence>
<feature type="domain" description="Phosphatidic acid phosphatase type 2/haloperoxidase" evidence="3">
    <location>
        <begin position="91"/>
        <end position="226"/>
    </location>
</feature>
<evidence type="ECO:0000313" key="4">
    <source>
        <dbReference type="EMBL" id="GES31952.1"/>
    </source>
</evidence>
<dbReference type="GeneID" id="96751168"/>
<dbReference type="SUPFAM" id="SSF48317">
    <property type="entry name" value="Acid phosphatase/Vanadium-dependent haloperoxidase"/>
    <property type="match status" value="1"/>
</dbReference>
<evidence type="ECO:0000256" key="2">
    <source>
        <dbReference type="SAM" id="Phobius"/>
    </source>
</evidence>
<dbReference type="Pfam" id="PF01569">
    <property type="entry name" value="PAP2"/>
    <property type="match status" value="1"/>
</dbReference>
<evidence type="ECO:0000256" key="1">
    <source>
        <dbReference type="SAM" id="MobiDB-lite"/>
    </source>
</evidence>
<feature type="transmembrane region" description="Helical" evidence="2">
    <location>
        <begin position="212"/>
        <end position="234"/>
    </location>
</feature>
<reference evidence="4 5" key="1">
    <citation type="submission" date="2019-10" db="EMBL/GenBank/DDBJ databases">
        <title>Whole genome shotgun sequence of Streptomyces angustmyceticus NBRC 3934.</title>
        <authorList>
            <person name="Hosoyama A."/>
            <person name="Ichikawa N."/>
            <person name="Kimura A."/>
            <person name="Kitahashi Y."/>
            <person name="Komaki H."/>
            <person name="Uohara A."/>
        </authorList>
    </citation>
    <scope>NUCLEOTIDE SEQUENCE [LARGE SCALE GENOMIC DNA]</scope>
    <source>
        <strain evidence="4 5">NBRC 3934</strain>
    </source>
</reference>
<feature type="region of interest" description="Disordered" evidence="1">
    <location>
        <begin position="237"/>
        <end position="256"/>
    </location>
</feature>
<dbReference type="Gene3D" id="1.20.144.10">
    <property type="entry name" value="Phosphatidic acid phosphatase type 2/haloperoxidase"/>
    <property type="match status" value="1"/>
</dbReference>
<protein>
    <recommendedName>
        <fullName evidence="3">Phosphatidic acid phosphatase type 2/haloperoxidase domain-containing protein</fullName>
    </recommendedName>
</protein>
<name>A0A5J4LIT7_9ACTN</name>
<dbReference type="InterPro" id="IPR036938">
    <property type="entry name" value="PAP2/HPO_sf"/>
</dbReference>
<keyword evidence="5" id="KW-1185">Reference proteome</keyword>
<feature type="transmembrane region" description="Helical" evidence="2">
    <location>
        <begin position="91"/>
        <end position="112"/>
    </location>
</feature>
<dbReference type="RefSeq" id="WP_308686913.1">
    <property type="nucleotide sequence ID" value="NZ_BLAG01000012.1"/>
</dbReference>
<organism evidence="4 5">
    <name type="scientific">Streptomyces angustmyceticus</name>
    <dbReference type="NCBI Taxonomy" id="285578"/>
    <lineage>
        <taxon>Bacteria</taxon>
        <taxon>Bacillati</taxon>
        <taxon>Actinomycetota</taxon>
        <taxon>Actinomycetes</taxon>
        <taxon>Kitasatosporales</taxon>
        <taxon>Streptomycetaceae</taxon>
        <taxon>Streptomyces</taxon>
    </lineage>
</organism>
<feature type="transmembrane region" description="Helical" evidence="2">
    <location>
        <begin position="124"/>
        <end position="147"/>
    </location>
</feature>
<dbReference type="Proteomes" id="UP000325598">
    <property type="component" value="Unassembled WGS sequence"/>
</dbReference>
<gene>
    <name evidence="4" type="ORF">San01_44390</name>
</gene>
<dbReference type="InterPro" id="IPR000326">
    <property type="entry name" value="PAP2/HPO"/>
</dbReference>
<proteinExistence type="predicted"/>
<dbReference type="EMBL" id="BLAG01000012">
    <property type="protein sequence ID" value="GES31952.1"/>
    <property type="molecule type" value="Genomic_DNA"/>
</dbReference>
<keyword evidence="2" id="KW-0812">Transmembrane</keyword>
<keyword evidence="2" id="KW-1133">Transmembrane helix</keyword>
<keyword evidence="2" id="KW-0472">Membrane</keyword>
<comment type="caution">
    <text evidence="4">The sequence shown here is derived from an EMBL/GenBank/DDBJ whole genome shotgun (WGS) entry which is preliminary data.</text>
</comment>
<feature type="transmembrane region" description="Helical" evidence="2">
    <location>
        <begin position="43"/>
        <end position="61"/>
    </location>
</feature>
<feature type="transmembrane region" description="Helical" evidence="2">
    <location>
        <begin position="182"/>
        <end position="200"/>
    </location>
</feature>
<sequence length="256" mass="25949">MLTWQVAGHGPLRALDERLGRALAAGSIPSGAAEFFADLGNTAVALPVLLVVMVWTGWLGWRGQRGSWGADQGGEDAALGPAPVRWWLPPLAAGLALAAVPALVVPLKLWIARPGPPRMAGDAAAFYPSGHGATAAVAYGVAGLLLIRGLRERHGSAGAGPHTPATASTDTATTKAAATPTTAALTIAVVLLNAGVGLGLVRRGYHWPLDVLGSWCLAGVLLAVWCAVCDRWAAGGGGRAARRRTTGEAEAGADGS</sequence>
<accession>A0A5J4LIT7</accession>
<evidence type="ECO:0000259" key="3">
    <source>
        <dbReference type="Pfam" id="PF01569"/>
    </source>
</evidence>